<feature type="compositionally biased region" description="Low complexity" evidence="18">
    <location>
        <begin position="320"/>
        <end position="334"/>
    </location>
</feature>
<evidence type="ECO:0000256" key="9">
    <source>
        <dbReference type="ARBA" id="ARBA00022763"/>
    </source>
</evidence>
<dbReference type="FunFam" id="1.10.150.20:FF:000003">
    <property type="entry name" value="DNA polymerase I"/>
    <property type="match status" value="1"/>
</dbReference>
<dbReference type="SUPFAM" id="SSF53098">
    <property type="entry name" value="Ribonuclease H-like"/>
    <property type="match status" value="1"/>
</dbReference>
<protein>
    <recommendedName>
        <fullName evidence="4 16">DNA polymerase I</fullName>
        <ecNumber evidence="3 16">2.7.7.7</ecNumber>
    </recommendedName>
</protein>
<dbReference type="Pfam" id="PF00476">
    <property type="entry name" value="DNA_pol_A"/>
    <property type="match status" value="1"/>
</dbReference>
<evidence type="ECO:0000256" key="17">
    <source>
        <dbReference type="RuleBase" id="RU004460"/>
    </source>
</evidence>
<evidence type="ECO:0000256" key="1">
    <source>
        <dbReference type="ARBA" id="ARBA00007705"/>
    </source>
</evidence>
<keyword evidence="14 17" id="KW-0234">DNA repair</keyword>
<keyword evidence="13 17" id="KW-0238">DNA-binding</keyword>
<evidence type="ECO:0000259" key="19">
    <source>
        <dbReference type="SMART" id="SM00474"/>
    </source>
</evidence>
<feature type="domain" description="DNA-directed DNA polymerase family A palm" evidence="21">
    <location>
        <begin position="698"/>
        <end position="902"/>
    </location>
</feature>
<dbReference type="FunFam" id="3.40.50.1010:FF:000001">
    <property type="entry name" value="DNA polymerase I"/>
    <property type="match status" value="1"/>
</dbReference>
<dbReference type="Gene3D" id="3.30.420.10">
    <property type="entry name" value="Ribonuclease H-like superfamily/Ribonuclease H"/>
    <property type="match status" value="1"/>
</dbReference>
<evidence type="ECO:0000256" key="12">
    <source>
        <dbReference type="ARBA" id="ARBA00022932"/>
    </source>
</evidence>
<evidence type="ECO:0000256" key="5">
    <source>
        <dbReference type="ARBA" id="ARBA00022679"/>
    </source>
</evidence>
<keyword evidence="12 17" id="KW-0239">DNA-directed DNA polymerase</keyword>
<dbReference type="OrthoDB" id="9806424at2"/>
<keyword evidence="11 17" id="KW-0269">Exonuclease</keyword>
<dbReference type="SMART" id="SM00474">
    <property type="entry name" value="35EXOc"/>
    <property type="match status" value="1"/>
</dbReference>
<keyword evidence="23" id="KW-1185">Reference proteome</keyword>
<evidence type="ECO:0000256" key="15">
    <source>
        <dbReference type="ARBA" id="ARBA00049244"/>
    </source>
</evidence>
<dbReference type="NCBIfam" id="TIGR00593">
    <property type="entry name" value="pola"/>
    <property type="match status" value="1"/>
</dbReference>
<dbReference type="PROSITE" id="PS00447">
    <property type="entry name" value="DNA_POLYMERASE_A"/>
    <property type="match status" value="1"/>
</dbReference>
<dbReference type="InterPro" id="IPR020045">
    <property type="entry name" value="DNA_polI_H3TH"/>
</dbReference>
<keyword evidence="8" id="KW-0540">Nuclease</keyword>
<dbReference type="Proteomes" id="UP000294963">
    <property type="component" value="Unassembled WGS sequence"/>
</dbReference>
<keyword evidence="6 17" id="KW-0548">Nucleotidyltransferase</keyword>
<dbReference type="InterPro" id="IPR029060">
    <property type="entry name" value="PIN-like_dom_sf"/>
</dbReference>
<dbReference type="PANTHER" id="PTHR10133">
    <property type="entry name" value="DNA POLYMERASE I"/>
    <property type="match status" value="1"/>
</dbReference>
<dbReference type="InterPro" id="IPR002421">
    <property type="entry name" value="5-3_exonuclease"/>
</dbReference>
<comment type="subunit">
    <text evidence="2">Single-chain monomer with multiple functions.</text>
</comment>
<organism evidence="22 23">
    <name type="scientific">Acinetobacter calcoaceticus</name>
    <dbReference type="NCBI Taxonomy" id="471"/>
    <lineage>
        <taxon>Bacteria</taxon>
        <taxon>Pseudomonadati</taxon>
        <taxon>Pseudomonadota</taxon>
        <taxon>Gammaproteobacteria</taxon>
        <taxon>Moraxellales</taxon>
        <taxon>Moraxellaceae</taxon>
        <taxon>Acinetobacter</taxon>
        <taxon>Acinetobacter calcoaceticus/baumannii complex</taxon>
    </lineage>
</organism>
<evidence type="ECO:0000256" key="18">
    <source>
        <dbReference type="SAM" id="MobiDB-lite"/>
    </source>
</evidence>
<dbReference type="InterPro" id="IPR012337">
    <property type="entry name" value="RNaseH-like_sf"/>
</dbReference>
<dbReference type="FunFam" id="3.30.420.10:FF:000026">
    <property type="entry name" value="DNA polymerase I"/>
    <property type="match status" value="1"/>
</dbReference>
<dbReference type="CDD" id="cd09898">
    <property type="entry name" value="H3TH_53EXO"/>
    <property type="match status" value="1"/>
</dbReference>
<dbReference type="SUPFAM" id="SSF47807">
    <property type="entry name" value="5' to 3' exonuclease, C-terminal subdomain"/>
    <property type="match status" value="1"/>
</dbReference>
<feature type="domain" description="3'-5' exonuclease" evidence="19">
    <location>
        <begin position="344"/>
        <end position="531"/>
    </location>
</feature>
<dbReference type="GO" id="GO:0006302">
    <property type="term" value="P:double-strand break repair"/>
    <property type="evidence" value="ECO:0007669"/>
    <property type="project" value="TreeGrafter"/>
</dbReference>
<dbReference type="InterPro" id="IPR018320">
    <property type="entry name" value="DNA_polymerase_1"/>
</dbReference>
<dbReference type="Gene3D" id="3.40.50.1010">
    <property type="entry name" value="5'-nuclease"/>
    <property type="match status" value="1"/>
</dbReference>
<dbReference type="NCBIfam" id="NF004397">
    <property type="entry name" value="PRK05755.1"/>
    <property type="match status" value="1"/>
</dbReference>
<dbReference type="FunFam" id="1.20.1060.10:FF:000001">
    <property type="entry name" value="DNA polymerase I"/>
    <property type="match status" value="1"/>
</dbReference>
<evidence type="ECO:0000256" key="14">
    <source>
        <dbReference type="ARBA" id="ARBA00023204"/>
    </source>
</evidence>
<dbReference type="GO" id="GO:0008409">
    <property type="term" value="F:5'-3' exonuclease activity"/>
    <property type="evidence" value="ECO:0007669"/>
    <property type="project" value="UniProtKB-UniRule"/>
</dbReference>
<dbReference type="SUPFAM" id="SSF56672">
    <property type="entry name" value="DNA/RNA polymerases"/>
    <property type="match status" value="1"/>
</dbReference>
<comment type="function">
    <text evidence="17">In addition to polymerase activity, this DNA polymerase exhibits 3'-5' and 5'-3' exonuclease activity.</text>
</comment>
<accession>A0A4R1XUA0</accession>
<comment type="caution">
    <text evidence="22">The sequence shown here is derived from an EMBL/GenBank/DDBJ whole genome shotgun (WGS) entry which is preliminary data.</text>
</comment>
<comment type="similarity">
    <text evidence="1 17">Belongs to the DNA polymerase type-A family.</text>
</comment>
<dbReference type="GO" id="GO:0008408">
    <property type="term" value="F:3'-5' exonuclease activity"/>
    <property type="evidence" value="ECO:0007669"/>
    <property type="project" value="UniProtKB-UniRule"/>
</dbReference>
<dbReference type="InterPro" id="IPR001098">
    <property type="entry name" value="DNA-dir_DNA_pol_A_palm_dom"/>
</dbReference>
<comment type="catalytic activity">
    <reaction evidence="15 17">
        <text>DNA(n) + a 2'-deoxyribonucleoside 5'-triphosphate = DNA(n+1) + diphosphate</text>
        <dbReference type="Rhea" id="RHEA:22508"/>
        <dbReference type="Rhea" id="RHEA-COMP:17339"/>
        <dbReference type="Rhea" id="RHEA-COMP:17340"/>
        <dbReference type="ChEBI" id="CHEBI:33019"/>
        <dbReference type="ChEBI" id="CHEBI:61560"/>
        <dbReference type="ChEBI" id="CHEBI:173112"/>
        <dbReference type="EC" id="2.7.7.7"/>
    </reaction>
</comment>
<dbReference type="InterPro" id="IPR002562">
    <property type="entry name" value="3'-5'_exonuclease_dom"/>
</dbReference>
<dbReference type="InterPro" id="IPR043502">
    <property type="entry name" value="DNA/RNA_pol_sf"/>
</dbReference>
<dbReference type="Pfam" id="PF01367">
    <property type="entry name" value="5_3_exonuc"/>
    <property type="match status" value="1"/>
</dbReference>
<evidence type="ECO:0000256" key="2">
    <source>
        <dbReference type="ARBA" id="ARBA00011541"/>
    </source>
</evidence>
<dbReference type="AlphaFoldDB" id="A0A4R1XUA0"/>
<evidence type="ECO:0000313" key="23">
    <source>
        <dbReference type="Proteomes" id="UP000294963"/>
    </source>
</evidence>
<keyword evidence="9 17" id="KW-0227">DNA damage</keyword>
<dbReference type="SMART" id="SM00279">
    <property type="entry name" value="HhH2"/>
    <property type="match status" value="1"/>
</dbReference>
<evidence type="ECO:0000259" key="20">
    <source>
        <dbReference type="SMART" id="SM00475"/>
    </source>
</evidence>
<evidence type="ECO:0000256" key="11">
    <source>
        <dbReference type="ARBA" id="ARBA00022839"/>
    </source>
</evidence>
<dbReference type="InterPro" id="IPR019760">
    <property type="entry name" value="DNA-dir_DNA_pol_A_CS"/>
</dbReference>
<dbReference type="Gene3D" id="1.10.150.20">
    <property type="entry name" value="5' to 3' exonuclease, C-terminal subdomain"/>
    <property type="match status" value="2"/>
</dbReference>
<sequence length="938" mass="104475">MPPFVLVDGSYFLFRAYHALPPLTTSTGLHTNAIRGAISAIQKLMRRIQPTHMAVIFDTPEPTFRHVLSPIYKGDRPSMPTELAEQIPYLHQLIKALGIPLHTLPGAEADDVIGTLAKQAEKAGHQVLISTGDKDMAQLVTDKVTLEDSFKDKPMNVDGVFEKFGIWPHQMIDYLTLMGDASDGILGVPGVGAKTAAKLLTEYGDLKGILANVDSIKGKVGQNLKDNQDNIKIDHQLASIVCDLDLNIDYEDLKIANPNVDELRRLYTDLEFRNQLQSLDHPNNPNNKSYQQNSPARPVVSTSLGQSASSDTHAPTNTGSSSDAQALDQAASSSVDDQLGQATYHTVLKQSDWDALFARLETAQRFAFDTETTSLDYRIAEMVGFSVALDQHDAYYIPLAHDYEGAPEQLNRENILAQLKPILENPQIGKIGHHLKYDAHILQNHGIQLQGWYFDTMLASYVYNAVTTRHSMDDVARVYLSHLTTTFEQVAGKGVKQKSFNQIDLETAAHYAAEDAHVTYRLYQVLDARLESIPELKNILHNIEMPVASVLTHMEENGIELDLTFLDQLGVDFAKTIAGLEDQIESLAGERFNVASPKQVGEVLFERMGLKGGKKTATGQYSTSESVLEKIDHPIVQAILEYRGLAKLKSTYTDGLQKQANEASHRVHTSYHQALTATGRLSSTDPNLQNIPIREEIGRQIRKAFVAPAGRVLLAADYSQIELRLMAHFSQDEALVHAFNHGQDVHKRTAAEVLNIALEDVTQDQRRQAKAVNFGLLYGMSEFGLIRQLGFSREESQNYIKQYFQRYPGIYEYMQRTRQIALEQGFVQTILGRRLYTPDIEARNMMVRKAAERAAINAPLQGSAAEIIKLAMIAVNKILPHDQAKLLLQVHDELVFEVDADIADELAAKIQQVMQDVVKISVPLLVEVGRGQNWDEAH</sequence>
<gene>
    <name evidence="17" type="primary">polA</name>
    <name evidence="22" type="ORF">EC844_11110</name>
</gene>
<feature type="region of interest" description="Disordered" evidence="18">
    <location>
        <begin position="277"/>
        <end position="334"/>
    </location>
</feature>
<keyword evidence="10 17" id="KW-0378">Hydrolase</keyword>
<dbReference type="PANTHER" id="PTHR10133:SF27">
    <property type="entry name" value="DNA POLYMERASE NU"/>
    <property type="match status" value="1"/>
</dbReference>
<dbReference type="SUPFAM" id="SSF88723">
    <property type="entry name" value="PIN domain-like"/>
    <property type="match status" value="1"/>
</dbReference>
<dbReference type="CDD" id="cd06139">
    <property type="entry name" value="DNA_polA_I_Ecoli_like_exo"/>
    <property type="match status" value="1"/>
</dbReference>
<dbReference type="FunFam" id="1.10.150.20:FF:000002">
    <property type="entry name" value="DNA polymerase I"/>
    <property type="match status" value="1"/>
</dbReference>
<evidence type="ECO:0000256" key="6">
    <source>
        <dbReference type="ARBA" id="ARBA00022695"/>
    </source>
</evidence>
<dbReference type="GO" id="GO:0003677">
    <property type="term" value="F:DNA binding"/>
    <property type="evidence" value="ECO:0007669"/>
    <property type="project" value="UniProtKB-UniRule"/>
</dbReference>
<evidence type="ECO:0000256" key="8">
    <source>
        <dbReference type="ARBA" id="ARBA00022722"/>
    </source>
</evidence>
<dbReference type="InterPro" id="IPR020046">
    <property type="entry name" value="5-3_exonucl_a-hlix_arch_N"/>
</dbReference>
<dbReference type="InterPro" id="IPR036397">
    <property type="entry name" value="RNaseH_sf"/>
</dbReference>
<evidence type="ECO:0000256" key="4">
    <source>
        <dbReference type="ARBA" id="ARBA00020311"/>
    </source>
</evidence>
<evidence type="ECO:0000256" key="7">
    <source>
        <dbReference type="ARBA" id="ARBA00022705"/>
    </source>
</evidence>
<dbReference type="GO" id="GO:0003887">
    <property type="term" value="F:DNA-directed DNA polymerase activity"/>
    <property type="evidence" value="ECO:0007669"/>
    <property type="project" value="UniProtKB-UniRule"/>
</dbReference>
<dbReference type="EMBL" id="SLVJ01000011">
    <property type="protein sequence ID" value="TCM66721.1"/>
    <property type="molecule type" value="Genomic_DNA"/>
</dbReference>
<feature type="compositionally biased region" description="Polar residues" evidence="18">
    <location>
        <begin position="277"/>
        <end position="319"/>
    </location>
</feature>
<dbReference type="SMART" id="SM00475">
    <property type="entry name" value="53EXOc"/>
    <property type="match status" value="1"/>
</dbReference>
<keyword evidence="7 17" id="KW-0235">DNA replication</keyword>
<name>A0A4R1XUA0_ACICA</name>
<reference evidence="22 23" key="1">
    <citation type="submission" date="2019-03" db="EMBL/GenBank/DDBJ databases">
        <title>Genomic analyses of the natural microbiome of Caenorhabditis elegans.</title>
        <authorList>
            <person name="Samuel B."/>
        </authorList>
    </citation>
    <scope>NUCLEOTIDE SEQUENCE [LARGE SCALE GENOMIC DNA]</scope>
    <source>
        <strain evidence="22 23">JUb89</strain>
    </source>
</reference>
<dbReference type="InterPro" id="IPR008918">
    <property type="entry name" value="HhH2"/>
</dbReference>
<feature type="domain" description="5'-3' exonuclease" evidence="20">
    <location>
        <begin position="1"/>
        <end position="256"/>
    </location>
</feature>
<dbReference type="PRINTS" id="PR00868">
    <property type="entry name" value="DNAPOLI"/>
</dbReference>
<dbReference type="GO" id="GO:0006261">
    <property type="term" value="P:DNA-templated DNA replication"/>
    <property type="evidence" value="ECO:0007669"/>
    <property type="project" value="UniProtKB-UniRule"/>
</dbReference>
<evidence type="ECO:0000256" key="13">
    <source>
        <dbReference type="ARBA" id="ARBA00023125"/>
    </source>
</evidence>
<keyword evidence="5 17" id="KW-0808">Transferase</keyword>
<evidence type="ECO:0000256" key="3">
    <source>
        <dbReference type="ARBA" id="ARBA00012417"/>
    </source>
</evidence>
<evidence type="ECO:0000259" key="21">
    <source>
        <dbReference type="SMART" id="SM00482"/>
    </source>
</evidence>
<dbReference type="EC" id="2.7.7.7" evidence="3 16"/>
<proteinExistence type="inferred from homology"/>
<evidence type="ECO:0000256" key="16">
    <source>
        <dbReference type="NCBIfam" id="TIGR00593"/>
    </source>
</evidence>
<dbReference type="CDD" id="cd09859">
    <property type="entry name" value="PIN_53EXO"/>
    <property type="match status" value="1"/>
</dbReference>
<dbReference type="CDD" id="cd08637">
    <property type="entry name" value="DNA_pol_A_pol_I_C"/>
    <property type="match status" value="1"/>
</dbReference>
<evidence type="ECO:0000313" key="22">
    <source>
        <dbReference type="EMBL" id="TCM66721.1"/>
    </source>
</evidence>
<dbReference type="InterPro" id="IPR036279">
    <property type="entry name" value="5-3_exonuclease_C_sf"/>
</dbReference>
<dbReference type="SMART" id="SM00482">
    <property type="entry name" value="POLAc"/>
    <property type="match status" value="1"/>
</dbReference>
<dbReference type="Gene3D" id="1.20.1060.10">
    <property type="entry name" value="Taq DNA Polymerase, Chain T, domain 4"/>
    <property type="match status" value="1"/>
</dbReference>
<dbReference type="InterPro" id="IPR002298">
    <property type="entry name" value="DNA_polymerase_A"/>
</dbReference>
<dbReference type="Pfam" id="PF02739">
    <property type="entry name" value="5_3_exonuc_N"/>
    <property type="match status" value="1"/>
</dbReference>
<dbReference type="Pfam" id="PF01612">
    <property type="entry name" value="DNA_pol_A_exo1"/>
    <property type="match status" value="1"/>
</dbReference>
<evidence type="ECO:0000256" key="10">
    <source>
        <dbReference type="ARBA" id="ARBA00022801"/>
    </source>
</evidence>
<dbReference type="Gene3D" id="3.30.70.370">
    <property type="match status" value="1"/>
</dbReference>